<protein>
    <submittedName>
        <fullName evidence="1">Uncharacterized protein</fullName>
    </submittedName>
</protein>
<accession>X0YCB3</accession>
<dbReference type="EMBL" id="BARS01059403">
    <property type="protein sequence ID" value="GAG44937.1"/>
    <property type="molecule type" value="Genomic_DNA"/>
</dbReference>
<sequence length="49" mass="5744">ANRTLIELARNTPDNPFVRVKSKDTKIPSGWTRIFLYEEGKRKSVYLHP</sequence>
<organism evidence="1">
    <name type="scientific">marine sediment metagenome</name>
    <dbReference type="NCBI Taxonomy" id="412755"/>
    <lineage>
        <taxon>unclassified sequences</taxon>
        <taxon>metagenomes</taxon>
        <taxon>ecological metagenomes</taxon>
    </lineage>
</organism>
<dbReference type="AlphaFoldDB" id="X0YCB3"/>
<gene>
    <name evidence="1" type="ORF">S01H1_86063</name>
</gene>
<proteinExistence type="predicted"/>
<evidence type="ECO:0000313" key="1">
    <source>
        <dbReference type="EMBL" id="GAG44937.1"/>
    </source>
</evidence>
<comment type="caution">
    <text evidence="1">The sequence shown here is derived from an EMBL/GenBank/DDBJ whole genome shotgun (WGS) entry which is preliminary data.</text>
</comment>
<feature type="non-terminal residue" evidence="1">
    <location>
        <position position="49"/>
    </location>
</feature>
<reference evidence="1" key="1">
    <citation type="journal article" date="2014" name="Front. Microbiol.">
        <title>High frequency of phylogenetically diverse reductive dehalogenase-homologous genes in deep subseafloor sedimentary metagenomes.</title>
        <authorList>
            <person name="Kawai M."/>
            <person name="Futagami T."/>
            <person name="Toyoda A."/>
            <person name="Takaki Y."/>
            <person name="Nishi S."/>
            <person name="Hori S."/>
            <person name="Arai W."/>
            <person name="Tsubouchi T."/>
            <person name="Morono Y."/>
            <person name="Uchiyama I."/>
            <person name="Ito T."/>
            <person name="Fujiyama A."/>
            <person name="Inagaki F."/>
            <person name="Takami H."/>
        </authorList>
    </citation>
    <scope>NUCLEOTIDE SEQUENCE</scope>
    <source>
        <strain evidence="1">Expedition CK06-06</strain>
    </source>
</reference>
<name>X0YCB3_9ZZZZ</name>
<feature type="non-terminal residue" evidence="1">
    <location>
        <position position="1"/>
    </location>
</feature>